<evidence type="ECO:0000313" key="5">
    <source>
        <dbReference type="EMBL" id="KAH0569262.1"/>
    </source>
</evidence>
<dbReference type="AlphaFoldDB" id="A0A9P8LJN4"/>
<dbReference type="PANTHER" id="PTHR24201:SF16">
    <property type="entry name" value="ANKYRIN-1-LIKE-RELATED"/>
    <property type="match status" value="1"/>
</dbReference>
<evidence type="ECO:0000256" key="2">
    <source>
        <dbReference type="ARBA" id="ARBA00023043"/>
    </source>
</evidence>
<dbReference type="EMBL" id="JAGHQM010000001">
    <property type="protein sequence ID" value="KAH0569262.1"/>
    <property type="molecule type" value="Genomic_DNA"/>
</dbReference>
<dbReference type="PROSITE" id="PS50297">
    <property type="entry name" value="ANK_REP_REGION"/>
    <property type="match status" value="1"/>
</dbReference>
<accession>A0A9P8LJN4</accession>
<dbReference type="SUPFAM" id="SSF48403">
    <property type="entry name" value="Ankyrin repeat"/>
    <property type="match status" value="1"/>
</dbReference>
<organism evidence="5 6">
    <name type="scientific">Trichoglossum hirsutum</name>
    <dbReference type="NCBI Taxonomy" id="265104"/>
    <lineage>
        <taxon>Eukaryota</taxon>
        <taxon>Fungi</taxon>
        <taxon>Dikarya</taxon>
        <taxon>Ascomycota</taxon>
        <taxon>Pezizomycotina</taxon>
        <taxon>Geoglossomycetes</taxon>
        <taxon>Geoglossales</taxon>
        <taxon>Geoglossaceae</taxon>
        <taxon>Trichoglossum</taxon>
    </lineage>
</organism>
<dbReference type="InterPro" id="IPR002110">
    <property type="entry name" value="Ankyrin_rpt"/>
</dbReference>
<dbReference type="Pfam" id="PF12796">
    <property type="entry name" value="Ank_2"/>
    <property type="match status" value="2"/>
</dbReference>
<dbReference type="GO" id="GO:0005634">
    <property type="term" value="C:nucleus"/>
    <property type="evidence" value="ECO:0007669"/>
    <property type="project" value="TreeGrafter"/>
</dbReference>
<reference evidence="5" key="1">
    <citation type="submission" date="2021-03" db="EMBL/GenBank/DDBJ databases">
        <title>Comparative genomics and phylogenomic investigation of the class Geoglossomycetes provide insights into ecological specialization and systematics.</title>
        <authorList>
            <person name="Melie T."/>
            <person name="Pirro S."/>
            <person name="Miller A.N."/>
            <person name="Quandt A."/>
        </authorList>
    </citation>
    <scope>NUCLEOTIDE SEQUENCE</scope>
    <source>
        <strain evidence="5">CAQ_001_2017</strain>
    </source>
</reference>
<keyword evidence="6" id="KW-1185">Reference proteome</keyword>
<keyword evidence="1" id="KW-0677">Repeat</keyword>
<evidence type="ECO:0000256" key="3">
    <source>
        <dbReference type="PROSITE-ProRule" id="PRU00023"/>
    </source>
</evidence>
<dbReference type="InterPro" id="IPR036770">
    <property type="entry name" value="Ankyrin_rpt-contain_sf"/>
</dbReference>
<dbReference type="PROSITE" id="PS50088">
    <property type="entry name" value="ANK_REPEAT"/>
    <property type="match status" value="1"/>
</dbReference>
<sequence length="377" mass="41374">MFGCKRGSQWIWHHLQDLPASERLAYVARLSPADPAQSTSRIQVIRMQSSETAPMSEALSLLPAADYQDLPLLSASRLLRSSASFSTTPAPSPDAVAISLPTPPSTQVSKEKKHDRQNGASFDHKEHQVSSSTNLYDAVRTGSLSTLQRWIRTQRKNGATIDWNVRRRGPNADWTPLILAVYRGHDKIVSELLNNTNSGQGPTVDAVDRRTGKTSLMFAAYYNRVRIVRMLMDALNAPQHLDMTDRNNETALAKAAANGSWSAVYELLRYRPDVSIQNADGDSALHFAIKAGRARIVHRMITQAVRFGVAVVQRNSEGSLPLHLAAKGGINVIAMDLLDNGAGGANKNATNVFNYTALQIADIYGYQSMAFLIANHQ</sequence>
<dbReference type="InterPro" id="IPR050776">
    <property type="entry name" value="Ank_Repeat/CDKN_Inhibitor"/>
</dbReference>
<evidence type="ECO:0000256" key="1">
    <source>
        <dbReference type="ARBA" id="ARBA00022737"/>
    </source>
</evidence>
<evidence type="ECO:0000256" key="4">
    <source>
        <dbReference type="SAM" id="MobiDB-lite"/>
    </source>
</evidence>
<gene>
    <name evidence="5" type="ORF">GP486_000018</name>
</gene>
<feature type="repeat" description="ANK" evidence="3">
    <location>
        <begin position="317"/>
        <end position="349"/>
    </location>
</feature>
<dbReference type="SMART" id="SM00248">
    <property type="entry name" value="ANK"/>
    <property type="match status" value="5"/>
</dbReference>
<feature type="compositionally biased region" description="Basic and acidic residues" evidence="4">
    <location>
        <begin position="109"/>
        <end position="128"/>
    </location>
</feature>
<dbReference type="PANTHER" id="PTHR24201">
    <property type="entry name" value="ANK_REP_REGION DOMAIN-CONTAINING PROTEIN"/>
    <property type="match status" value="1"/>
</dbReference>
<comment type="caution">
    <text evidence="5">The sequence shown here is derived from an EMBL/GenBank/DDBJ whole genome shotgun (WGS) entry which is preliminary data.</text>
</comment>
<feature type="region of interest" description="Disordered" evidence="4">
    <location>
        <begin position="84"/>
        <end position="128"/>
    </location>
</feature>
<name>A0A9P8LJN4_9PEZI</name>
<dbReference type="Proteomes" id="UP000750711">
    <property type="component" value="Unassembled WGS sequence"/>
</dbReference>
<keyword evidence="2 3" id="KW-0040">ANK repeat</keyword>
<dbReference type="Gene3D" id="1.25.40.20">
    <property type="entry name" value="Ankyrin repeat-containing domain"/>
    <property type="match status" value="1"/>
</dbReference>
<evidence type="ECO:0008006" key="7">
    <source>
        <dbReference type="Google" id="ProtNLM"/>
    </source>
</evidence>
<protein>
    <recommendedName>
        <fullName evidence="7">Ankyrin repeat protein</fullName>
    </recommendedName>
</protein>
<proteinExistence type="predicted"/>
<evidence type="ECO:0000313" key="6">
    <source>
        <dbReference type="Proteomes" id="UP000750711"/>
    </source>
</evidence>